<reference evidence="2 3" key="1">
    <citation type="submission" date="2022-01" db="EMBL/GenBank/DDBJ databases">
        <title>Flavihumibacter sp. nov., isolated from sediment of a river.</title>
        <authorList>
            <person name="Liu H."/>
        </authorList>
    </citation>
    <scope>NUCLEOTIDE SEQUENCE [LARGE SCALE GENOMIC DNA]</scope>
    <source>
        <strain evidence="2 3">RY-1</strain>
    </source>
</reference>
<dbReference type="Proteomes" id="UP001200145">
    <property type="component" value="Unassembled WGS sequence"/>
</dbReference>
<dbReference type="InterPro" id="IPR036249">
    <property type="entry name" value="Thioredoxin-like_sf"/>
</dbReference>
<dbReference type="InterPro" id="IPR008928">
    <property type="entry name" value="6-hairpin_glycosidase_sf"/>
</dbReference>
<protein>
    <submittedName>
        <fullName evidence="2">Thioredoxin domain-containing protein</fullName>
    </submittedName>
</protein>
<dbReference type="SUPFAM" id="SSF48208">
    <property type="entry name" value="Six-hairpin glycosidases"/>
    <property type="match status" value="1"/>
</dbReference>
<comment type="caution">
    <text evidence="2">The sequence shown here is derived from an EMBL/GenBank/DDBJ whole genome shotgun (WGS) entry which is preliminary data.</text>
</comment>
<dbReference type="RefSeq" id="WP_234867351.1">
    <property type="nucleotide sequence ID" value="NZ_JAKEVY010000004.1"/>
</dbReference>
<name>A0ABS9BKR9_9BACT</name>
<dbReference type="CDD" id="cd02955">
    <property type="entry name" value="SSP411"/>
    <property type="match status" value="1"/>
</dbReference>
<proteinExistence type="predicted"/>
<dbReference type="InterPro" id="IPR004879">
    <property type="entry name" value="Ssp411-like_TRX"/>
</dbReference>
<keyword evidence="3" id="KW-1185">Reference proteome</keyword>
<feature type="domain" description="Spermatogenesis-associated protein 20-like TRX" evidence="1">
    <location>
        <begin position="3"/>
        <end position="163"/>
    </location>
</feature>
<dbReference type="InterPro" id="IPR024705">
    <property type="entry name" value="Ssp411"/>
</dbReference>
<dbReference type="PANTHER" id="PTHR42899:SF1">
    <property type="entry name" value="SPERMATOGENESIS-ASSOCIATED PROTEIN 20"/>
    <property type="match status" value="1"/>
</dbReference>
<dbReference type="PIRSF" id="PIRSF006402">
    <property type="entry name" value="UCP006402_thioredoxin"/>
    <property type="match status" value="1"/>
</dbReference>
<dbReference type="Gene3D" id="1.50.10.20">
    <property type="match status" value="1"/>
</dbReference>
<organism evidence="2 3">
    <name type="scientific">Flavihumibacter fluminis</name>
    <dbReference type="NCBI Taxonomy" id="2909236"/>
    <lineage>
        <taxon>Bacteria</taxon>
        <taxon>Pseudomonadati</taxon>
        <taxon>Bacteroidota</taxon>
        <taxon>Chitinophagia</taxon>
        <taxon>Chitinophagales</taxon>
        <taxon>Chitinophagaceae</taxon>
        <taxon>Flavihumibacter</taxon>
    </lineage>
</organism>
<dbReference type="Gene3D" id="3.40.30.10">
    <property type="entry name" value="Glutaredoxin"/>
    <property type="match status" value="1"/>
</dbReference>
<dbReference type="SUPFAM" id="SSF52833">
    <property type="entry name" value="Thioredoxin-like"/>
    <property type="match status" value="1"/>
</dbReference>
<dbReference type="PANTHER" id="PTHR42899">
    <property type="entry name" value="SPERMATOGENESIS-ASSOCIATED PROTEIN 20"/>
    <property type="match status" value="1"/>
</dbReference>
<accession>A0ABS9BKR9</accession>
<evidence type="ECO:0000259" key="1">
    <source>
        <dbReference type="Pfam" id="PF03190"/>
    </source>
</evidence>
<dbReference type="EMBL" id="JAKEVY010000004">
    <property type="protein sequence ID" value="MCF1716292.1"/>
    <property type="molecule type" value="Genomic_DNA"/>
</dbReference>
<dbReference type="Pfam" id="PF03190">
    <property type="entry name" value="Thioredox_DsbH"/>
    <property type="match status" value="1"/>
</dbReference>
<sequence length="701" mass="79769">MANRLAKETSPYLLQHAHNPVDWYPWGEEALETAKKLDRPILVSIGYAACHWCHVMERESFENPEVATLMNDRFINIKVDREERPDIDHIYMDALTSMTGSGGWPLNVFLTPEGRPFYGGTYYPPEAFHNLPSWTDVILAISKAWQERRGEMLQQAENLTQHLVQANRIGEGAGSGPDFHVEQLTQMAQVLLKNADKTDGGFGRAPKFPQTFSIAYLLRYAARFMDKSSRFTSKRKVESIHWKDGAFELAAEDALRQALLSLDKMIEGGIYDQLGGGFARYSTDNKWLVPHFEKMLYDQALLVSVLAEAYQLTGKTEYAVTIRETIGFLERELMSSEFGFYSALDADSEGEEGKFYVWEKGEVEELLGKDAAFACDWLGITSEGNWEGINILTKSRKRQELLEMGYCDQDQDKLNFRLEEIRQRLLEARKSRIRPGLDDKQLVSWNALMNSALSKAFAATGEERYRRLAEENMAWILRVFVGPDNGILHTYKMGKAQIPGFLDDYAYLVQALINLQEITGRTELLEEAKKLTEVIFRDFSSEDSPLFYYTNQQQTDVIVRKREVYDGAQPSGNAVMAFNIRYLGVIFERPDWSGRSASMTSVMAGSAVRYPGSFGCWAMEIMGWVDGCAEIVVVGEKADVLRNEIMANFIPYKVLQSATRENPAYPLLRHKPSAPDTLIYLCQSYNCLRPESAVDRFLEHL</sequence>
<evidence type="ECO:0000313" key="3">
    <source>
        <dbReference type="Proteomes" id="UP001200145"/>
    </source>
</evidence>
<evidence type="ECO:0000313" key="2">
    <source>
        <dbReference type="EMBL" id="MCF1716292.1"/>
    </source>
</evidence>
<gene>
    <name evidence="2" type="ORF">L0U88_16740</name>
</gene>